<keyword evidence="2" id="KW-0812">Transmembrane</keyword>
<dbReference type="InterPro" id="IPR011641">
    <property type="entry name" value="Tyr-kin_ephrin_A/B_rcpt-like"/>
</dbReference>
<dbReference type="EMBL" id="JBJQND010000012">
    <property type="protein sequence ID" value="KAL3859990.1"/>
    <property type="molecule type" value="Genomic_DNA"/>
</dbReference>
<evidence type="ECO:0000259" key="4">
    <source>
        <dbReference type="PROSITE" id="PS51390"/>
    </source>
</evidence>
<dbReference type="InterPro" id="IPR009030">
    <property type="entry name" value="Growth_fac_rcpt_cys_sf"/>
</dbReference>
<protein>
    <submittedName>
        <fullName evidence="5">Uncharacterized protein</fullName>
    </submittedName>
</protein>
<keyword evidence="1" id="KW-0677">Repeat</keyword>
<dbReference type="SMART" id="SM01411">
    <property type="entry name" value="Ephrin_rec_like"/>
    <property type="match status" value="1"/>
</dbReference>
<dbReference type="InterPro" id="IPR000033">
    <property type="entry name" value="LDLR_classB_rpt"/>
</dbReference>
<dbReference type="InterPro" id="IPR011042">
    <property type="entry name" value="6-blade_b-propeller_TolB-like"/>
</dbReference>
<dbReference type="PROSITE" id="PS50825">
    <property type="entry name" value="HYR"/>
    <property type="match status" value="1"/>
</dbReference>
<dbReference type="SUPFAM" id="SSF63829">
    <property type="entry name" value="Calcium-dependent phosphotriesterase"/>
    <property type="match status" value="1"/>
</dbReference>
<organism evidence="5 6">
    <name type="scientific">Sinanodonta woodiana</name>
    <name type="common">Chinese pond mussel</name>
    <name type="synonym">Anodonta woodiana</name>
    <dbReference type="NCBI Taxonomy" id="1069815"/>
    <lineage>
        <taxon>Eukaryota</taxon>
        <taxon>Metazoa</taxon>
        <taxon>Spiralia</taxon>
        <taxon>Lophotrochozoa</taxon>
        <taxon>Mollusca</taxon>
        <taxon>Bivalvia</taxon>
        <taxon>Autobranchia</taxon>
        <taxon>Heteroconchia</taxon>
        <taxon>Palaeoheterodonta</taxon>
        <taxon>Unionida</taxon>
        <taxon>Unionoidea</taxon>
        <taxon>Unionidae</taxon>
        <taxon>Unioninae</taxon>
        <taxon>Sinanodonta</taxon>
    </lineage>
</organism>
<evidence type="ECO:0000313" key="6">
    <source>
        <dbReference type="Proteomes" id="UP001634394"/>
    </source>
</evidence>
<evidence type="ECO:0000313" key="5">
    <source>
        <dbReference type="EMBL" id="KAL3859990.1"/>
    </source>
</evidence>
<dbReference type="Proteomes" id="UP001634394">
    <property type="component" value="Unassembled WGS sequence"/>
</dbReference>
<gene>
    <name evidence="5" type="ORF">ACJMK2_010167</name>
</gene>
<dbReference type="InterPro" id="IPR003410">
    <property type="entry name" value="HYR_dom"/>
</dbReference>
<dbReference type="SMART" id="SM00135">
    <property type="entry name" value="LY"/>
    <property type="match status" value="4"/>
</dbReference>
<feature type="transmembrane region" description="Helical" evidence="2">
    <location>
        <begin position="21"/>
        <end position="40"/>
    </location>
</feature>
<dbReference type="Pfam" id="PF07699">
    <property type="entry name" value="Ephrin_rec_like"/>
    <property type="match status" value="1"/>
</dbReference>
<dbReference type="SUPFAM" id="SSF63825">
    <property type="entry name" value="YWTD domain"/>
    <property type="match status" value="1"/>
</dbReference>
<dbReference type="PANTHER" id="PTHR46513:SF13">
    <property type="entry name" value="EGF-LIKE DOMAIN-CONTAINING PROTEIN"/>
    <property type="match status" value="1"/>
</dbReference>
<dbReference type="PANTHER" id="PTHR46513">
    <property type="entry name" value="VITELLOGENIN RECEPTOR-LIKE PROTEIN-RELATED-RELATED"/>
    <property type="match status" value="1"/>
</dbReference>
<dbReference type="InterPro" id="IPR008197">
    <property type="entry name" value="WAP_dom"/>
</dbReference>
<name>A0ABD3VHK2_SINWO</name>
<sequence length="1504" mass="168965">GSYTSSMNSLFVILRTKLVRMSWITIFYTCFSFLCLAFRINAEIILTNGTHIMRKTNDNEEYAVIRKISYLTLTFTTSWIHCLAVDWRQEQLFWFEETDSNKAIYTSSIDGTLQTILNTKDLNCVTSMTVDERNKILYLADSRKGTIERADYDGRNGRIIHSNHLNRILVLAVDSIHALLYWCEEGSTNTILSSKTDGSDRKMAKNFNQSSQIIVKVVIEIQQESDSNLLLYWKDVNKTHSFSNCSTLFQCRIQNLTTEMNDGLSSVSFAIRPTYQEYQQDGVCKSMGCSHVCMPTNETNARCSCPSFGGLVLVSERHCSTVSEPFLLYSDESAGYIGIADLYPRYPSPDNFLVAKVSKPRGIAYDKIEKMVYFYEDSIQTIFKIKIDGTGSTEVLSLQGGQRTTIKALAVDSVQRRLYFTLNQVYLQIEAKVSLTRIEVLELESNHRRTVIVAEDINQDILFILHDRLHFIHNWTCMLSDMDGFNATQGLCSTNVSIDKLITNESQLNFVVDEHDGSEIIVRQRGVKIEIWKDQTKQISAFNLHGIGRFAIATTTISPHGTDSICNKLADQRACKGLCFRTQNESIARCHCPTYRFNVLQEDVRNCSPPKDFLLFSEGTSIRMIGRGRTPDTSIYTIAESSDGVIESFAFQHPYLYFITRSVSTEDSPTRSQTLYSKSVESLQTEIVTTFDNPATLIQLYDNRIYWLSYDQHKMTVRSVSLNGSETRIHFERSMFISTVYTFDAYGNVFIIFDQTLTVLVKDTTTDKKCDLPEWANPTSAIVDDVNRILYVATGYDNIEYISAIPDHLSCVNRTLAWKRIKVQAPSYNEASITSMALSSGRLHVTLKSAQNRKAILVTLDLTMTNISKTEEINATDPKGLLAFIQENRDSYEPGTVIKTGSCPISLQENDTCIQCITDYGCGGNGQICCPGSRGLCKKCQRPVNDHQYIDAMCKNCTNGVCSDLVCPPIGNCSAISKMNCCPICLDITDCPDEPIIEGCPNDVFNFTLPKNNNYVQVNVSVPPFNAIRAHACSYGRRDIPVELRNNNLTWQYEVQQVDVIAKDINGERVCKVLVKVRDVTAPWFISCPSDMEFYSKDLFTSATWFDPVADDNVAKPPNIQQEDKHYTSPMDLSVGTVYSFKYTAKDGEGNKGPPCSFTISALKLDTPCSSPPQIQQGSLFCKGDPDSVECVIKECAKDFIIMAEFNHTYRCHNGEWVPPFNDSIQTGACLKMEFLSLALQLNVDLLNIDTKTPTKADIIECFQKLSFCPEPITNGYYHMCKEKNINLIRKENILHLEVNTTHQLRFNETVAGVKSELNKTVTALSLGFSEKIISTYCLKLTAQKQNMSMKGYIFCEPGSILLPSKINCTLCPPGEYEAGSTCRQCPRGYYTNLPGQTECVKCDADKTTHRLASYSKDHCVSMAATTPVSSNTILIVGIVCGTLLLISIVVAVTVYKVRKAKKSGYPTGAFMDETYLSLRGKTDENPYDNKKSIYDEIPADSVM</sequence>
<keyword evidence="6" id="KW-1185">Reference proteome</keyword>
<keyword evidence="2" id="KW-0472">Membrane</keyword>
<feature type="non-terminal residue" evidence="5">
    <location>
        <position position="1"/>
    </location>
</feature>
<comment type="caution">
    <text evidence="5">The sequence shown here is derived from an EMBL/GenBank/DDBJ whole genome shotgun (WGS) entry which is preliminary data.</text>
</comment>
<accession>A0ABD3VHK2</accession>
<reference evidence="5 6" key="1">
    <citation type="submission" date="2024-11" db="EMBL/GenBank/DDBJ databases">
        <title>Chromosome-level genome assembly of the freshwater bivalve Anodonta woodiana.</title>
        <authorList>
            <person name="Chen X."/>
        </authorList>
    </citation>
    <scope>NUCLEOTIDE SEQUENCE [LARGE SCALE GENOMIC DNA]</scope>
    <source>
        <strain evidence="5">MN2024</strain>
        <tissue evidence="5">Gills</tissue>
    </source>
</reference>
<dbReference type="Gene3D" id="2.10.50.10">
    <property type="entry name" value="Tumor Necrosis Factor Receptor, subunit A, domain 2"/>
    <property type="match status" value="1"/>
</dbReference>
<dbReference type="InterPro" id="IPR050778">
    <property type="entry name" value="Cueball_EGF_LRP_Nidogen"/>
</dbReference>
<feature type="domain" description="HYR" evidence="3">
    <location>
        <begin position="1078"/>
        <end position="1164"/>
    </location>
</feature>
<keyword evidence="2" id="KW-1133">Transmembrane helix</keyword>
<feature type="transmembrane region" description="Helical" evidence="2">
    <location>
        <begin position="1434"/>
        <end position="1456"/>
    </location>
</feature>
<dbReference type="Gene3D" id="2.120.10.30">
    <property type="entry name" value="TolB, C-terminal domain"/>
    <property type="match status" value="2"/>
</dbReference>
<evidence type="ECO:0000256" key="1">
    <source>
        <dbReference type="ARBA" id="ARBA00022737"/>
    </source>
</evidence>
<feature type="domain" description="WAP" evidence="4">
    <location>
        <begin position="896"/>
        <end position="944"/>
    </location>
</feature>
<dbReference type="SUPFAM" id="SSF57184">
    <property type="entry name" value="Growth factor receptor domain"/>
    <property type="match status" value="1"/>
</dbReference>
<evidence type="ECO:0000256" key="2">
    <source>
        <dbReference type="SAM" id="Phobius"/>
    </source>
</evidence>
<dbReference type="PROSITE" id="PS51390">
    <property type="entry name" value="WAP"/>
    <property type="match status" value="1"/>
</dbReference>
<proteinExistence type="predicted"/>
<evidence type="ECO:0000259" key="3">
    <source>
        <dbReference type="PROSITE" id="PS50825"/>
    </source>
</evidence>